<evidence type="ECO:0000313" key="2">
    <source>
        <dbReference type="Proteomes" id="UP000290204"/>
    </source>
</evidence>
<dbReference type="NCBIfam" id="TIGR01549">
    <property type="entry name" value="HAD-SF-IA-v1"/>
    <property type="match status" value="1"/>
</dbReference>
<dbReference type="EMBL" id="SDHW01000004">
    <property type="protein sequence ID" value="RXK59353.1"/>
    <property type="molecule type" value="Genomic_DNA"/>
</dbReference>
<dbReference type="GO" id="GO:0006281">
    <property type="term" value="P:DNA repair"/>
    <property type="evidence" value="ECO:0007669"/>
    <property type="project" value="TreeGrafter"/>
</dbReference>
<organism evidence="1 2">
    <name type="scientific">Lacibacter luteus</name>
    <dbReference type="NCBI Taxonomy" id="2508719"/>
    <lineage>
        <taxon>Bacteria</taxon>
        <taxon>Pseudomonadati</taxon>
        <taxon>Bacteroidota</taxon>
        <taxon>Chitinophagia</taxon>
        <taxon>Chitinophagales</taxon>
        <taxon>Chitinophagaceae</taxon>
        <taxon>Lacibacter</taxon>
    </lineage>
</organism>
<dbReference type="SUPFAM" id="SSF56784">
    <property type="entry name" value="HAD-like"/>
    <property type="match status" value="1"/>
</dbReference>
<sequence>MSNYSLVVFDMAGTTVYDKGDVADAFIRSLQQFGIEVPEPEVNKVMGWRKKDAIVLLLSKYHPEKEKINDVLVDQIHDVFIDNMVTFYERDEELKPMQDAEELFAWLKKKNIKVALNTGFTRRIADVILQKLGWNDEQLVDFVIASDEVTDGRPYPFMIEQLMQHAGVVNAADVVKVGDTEVDVLEGRNANCGLVVSVTTGAYTKEQLQNYKPDHIIDSLNELPLLIA</sequence>
<dbReference type="InterPro" id="IPR023198">
    <property type="entry name" value="PGP-like_dom2"/>
</dbReference>
<proteinExistence type="predicted"/>
<dbReference type="OrthoDB" id="5504491at2"/>
<dbReference type="Proteomes" id="UP000290204">
    <property type="component" value="Unassembled WGS sequence"/>
</dbReference>
<dbReference type="Gene3D" id="3.40.50.1000">
    <property type="entry name" value="HAD superfamily/HAD-like"/>
    <property type="match status" value="1"/>
</dbReference>
<dbReference type="InterPro" id="IPR023214">
    <property type="entry name" value="HAD_sf"/>
</dbReference>
<protein>
    <submittedName>
        <fullName evidence="1">HAD family hydrolase</fullName>
    </submittedName>
</protein>
<name>A0A4Q1CH08_9BACT</name>
<dbReference type="PANTHER" id="PTHR43434">
    <property type="entry name" value="PHOSPHOGLYCOLATE PHOSPHATASE"/>
    <property type="match status" value="1"/>
</dbReference>
<dbReference type="InterPro" id="IPR050155">
    <property type="entry name" value="HAD-like_hydrolase_sf"/>
</dbReference>
<dbReference type="Pfam" id="PF00702">
    <property type="entry name" value="Hydrolase"/>
    <property type="match status" value="1"/>
</dbReference>
<dbReference type="AlphaFoldDB" id="A0A4Q1CH08"/>
<dbReference type="GO" id="GO:0005829">
    <property type="term" value="C:cytosol"/>
    <property type="evidence" value="ECO:0007669"/>
    <property type="project" value="TreeGrafter"/>
</dbReference>
<accession>A0A4Q1CH08</accession>
<dbReference type="Gene3D" id="1.10.150.240">
    <property type="entry name" value="Putative phosphatase, domain 2"/>
    <property type="match status" value="1"/>
</dbReference>
<dbReference type="RefSeq" id="WP_129131656.1">
    <property type="nucleotide sequence ID" value="NZ_SDHW01000004.1"/>
</dbReference>
<dbReference type="SFLD" id="SFLDS00003">
    <property type="entry name" value="Haloacid_Dehalogenase"/>
    <property type="match status" value="1"/>
</dbReference>
<dbReference type="InterPro" id="IPR036412">
    <property type="entry name" value="HAD-like_sf"/>
</dbReference>
<keyword evidence="1" id="KW-0378">Hydrolase</keyword>
<dbReference type="InterPro" id="IPR006439">
    <property type="entry name" value="HAD-SF_hydro_IA"/>
</dbReference>
<keyword evidence="2" id="KW-1185">Reference proteome</keyword>
<gene>
    <name evidence="1" type="ORF">ESA94_14560</name>
</gene>
<dbReference type="GO" id="GO:0008967">
    <property type="term" value="F:phosphoglycolate phosphatase activity"/>
    <property type="evidence" value="ECO:0007669"/>
    <property type="project" value="TreeGrafter"/>
</dbReference>
<dbReference type="PANTHER" id="PTHR43434:SF19">
    <property type="entry name" value="PHOSPHONOACETALDEHYDE HYDROLASE"/>
    <property type="match status" value="1"/>
</dbReference>
<dbReference type="SFLD" id="SFLDG01129">
    <property type="entry name" value="C1.5:_HAD__Beta-PGM__Phosphata"/>
    <property type="match status" value="1"/>
</dbReference>
<comment type="caution">
    <text evidence="1">The sequence shown here is derived from an EMBL/GenBank/DDBJ whole genome shotgun (WGS) entry which is preliminary data.</text>
</comment>
<evidence type="ECO:0000313" key="1">
    <source>
        <dbReference type="EMBL" id="RXK59353.1"/>
    </source>
</evidence>
<reference evidence="1 2" key="1">
    <citation type="submission" date="2019-01" db="EMBL/GenBank/DDBJ databases">
        <title>Lacibacter sp. strain TTM-7.</title>
        <authorList>
            <person name="Chen W.-M."/>
        </authorList>
    </citation>
    <scope>NUCLEOTIDE SEQUENCE [LARGE SCALE GENOMIC DNA]</scope>
    <source>
        <strain evidence="1 2">TTM-7</strain>
    </source>
</reference>